<dbReference type="AlphaFoldDB" id="A0A2P7BFB4"/>
<dbReference type="RefSeq" id="WP_106663534.1">
    <property type="nucleotide sequence ID" value="NZ_PGGM01000003.1"/>
</dbReference>
<organism evidence="1 2">
    <name type="scientific">Phyllobacterium sophorae</name>
    <dbReference type="NCBI Taxonomy" id="1520277"/>
    <lineage>
        <taxon>Bacteria</taxon>
        <taxon>Pseudomonadati</taxon>
        <taxon>Pseudomonadota</taxon>
        <taxon>Alphaproteobacteria</taxon>
        <taxon>Hyphomicrobiales</taxon>
        <taxon>Phyllobacteriaceae</taxon>
        <taxon>Phyllobacterium</taxon>
    </lineage>
</organism>
<evidence type="ECO:0000313" key="2">
    <source>
        <dbReference type="Proteomes" id="UP000241764"/>
    </source>
</evidence>
<protein>
    <recommendedName>
        <fullName evidence="3">Class I SAM-dependent methyltransferase</fullName>
    </recommendedName>
</protein>
<dbReference type="OrthoDB" id="7055571at2"/>
<name>A0A2P7BFB4_9HYPH</name>
<evidence type="ECO:0008006" key="3">
    <source>
        <dbReference type="Google" id="ProtNLM"/>
    </source>
</evidence>
<reference evidence="2" key="1">
    <citation type="submission" date="2017-11" db="EMBL/GenBank/DDBJ databases">
        <authorList>
            <person name="Kuznetsova I."/>
            <person name="Sazanova A."/>
            <person name="Chirak E."/>
            <person name="Safronova V."/>
            <person name="Willems A."/>
        </authorList>
    </citation>
    <scope>NUCLEOTIDE SEQUENCE [LARGE SCALE GENOMIC DNA]</scope>
    <source>
        <strain evidence="2">CCBAU 03422</strain>
    </source>
</reference>
<sequence length="206" mass="22600">MDELYRIYETAEADDPAFLLQQDRDGYAGRSDGALEMVGVDPAGRAVSYAVDAGILDAGVATNLEEREPTAQDVAAIENADLIISTGCVGYVTEISLERLLQASLDSRPWMAHFVLRMFDFGAAEEMLSQHGYVTEKLQGLFPQRRFASTEEQQHVLDNLSRLGIDATGAEETGWYLAELHVARPEAVAKSLPLNEILKDNSLHTA</sequence>
<gene>
    <name evidence="1" type="ORF">CU103_08815</name>
</gene>
<comment type="caution">
    <text evidence="1">The sequence shown here is derived from an EMBL/GenBank/DDBJ whole genome shotgun (WGS) entry which is preliminary data.</text>
</comment>
<evidence type="ECO:0000313" key="1">
    <source>
        <dbReference type="EMBL" id="PSH65119.1"/>
    </source>
</evidence>
<dbReference type="EMBL" id="PGGM01000003">
    <property type="protein sequence ID" value="PSH65119.1"/>
    <property type="molecule type" value="Genomic_DNA"/>
</dbReference>
<accession>A0A2P7BFB4</accession>
<proteinExistence type="predicted"/>
<dbReference type="Proteomes" id="UP000241764">
    <property type="component" value="Unassembled WGS sequence"/>
</dbReference>
<keyword evidence="2" id="KW-1185">Reference proteome</keyword>